<dbReference type="Proteomes" id="UP000277204">
    <property type="component" value="Unassembled WGS sequence"/>
</dbReference>
<feature type="region of interest" description="Disordered" evidence="1">
    <location>
        <begin position="138"/>
        <end position="183"/>
    </location>
</feature>
<reference evidence="2 3" key="1">
    <citation type="submission" date="2018-11" db="EMBL/GenBank/DDBJ databases">
        <authorList>
            <consortium name="Pathogen Informatics"/>
        </authorList>
    </citation>
    <scope>NUCLEOTIDE SEQUENCE [LARGE SCALE GENOMIC DNA]</scope>
    <source>
        <strain evidence="2 3">Zambia</strain>
    </source>
</reference>
<evidence type="ECO:0000313" key="3">
    <source>
        <dbReference type="Proteomes" id="UP000277204"/>
    </source>
</evidence>
<feature type="compositionally biased region" description="Polar residues" evidence="1">
    <location>
        <begin position="156"/>
        <end position="183"/>
    </location>
</feature>
<dbReference type="SUPFAM" id="SSF50044">
    <property type="entry name" value="SH3-domain"/>
    <property type="match status" value="1"/>
</dbReference>
<dbReference type="InterPro" id="IPR036028">
    <property type="entry name" value="SH3-like_dom_sf"/>
</dbReference>
<protein>
    <submittedName>
        <fullName evidence="2">Uncharacterized protein</fullName>
    </submittedName>
</protein>
<keyword evidence="3" id="KW-1185">Reference proteome</keyword>
<organism evidence="2 3">
    <name type="scientific">Schistosoma margrebowiei</name>
    <dbReference type="NCBI Taxonomy" id="48269"/>
    <lineage>
        <taxon>Eukaryota</taxon>
        <taxon>Metazoa</taxon>
        <taxon>Spiralia</taxon>
        <taxon>Lophotrochozoa</taxon>
        <taxon>Platyhelminthes</taxon>
        <taxon>Trematoda</taxon>
        <taxon>Digenea</taxon>
        <taxon>Strigeidida</taxon>
        <taxon>Schistosomatoidea</taxon>
        <taxon>Schistosomatidae</taxon>
        <taxon>Schistosoma</taxon>
    </lineage>
</organism>
<dbReference type="AlphaFoldDB" id="A0A183M1F7"/>
<sequence length="209" mass="23833">MKFCVAHMYLVPLCTNICVQINKINTTDDRTRHSLRPCIQINILYKCVNNNLICFIFAFFRIKLLLGDGFESCYLAFEADEQFYILATDPTEDTTDWLHVCRKQRTQEIGYIPTAYVQKNLYFQPVLLPQSECVQLQDSDSSSTTTRTATSTTPTLKKSMNTTKTSARSPVNSVHSNKSNYSGMSMMNRNFRGTSPYVRLSGVSRDTDL</sequence>
<dbReference type="EMBL" id="UZAI01004861">
    <property type="protein sequence ID" value="VDO88123.1"/>
    <property type="molecule type" value="Genomic_DNA"/>
</dbReference>
<accession>A0A183M1F7</accession>
<feature type="compositionally biased region" description="Low complexity" evidence="1">
    <location>
        <begin position="139"/>
        <end position="155"/>
    </location>
</feature>
<name>A0A183M1F7_9TREM</name>
<proteinExistence type="predicted"/>
<evidence type="ECO:0000313" key="2">
    <source>
        <dbReference type="EMBL" id="VDO88123.1"/>
    </source>
</evidence>
<gene>
    <name evidence="2" type="ORF">SMRZ_LOCUS9882</name>
</gene>
<evidence type="ECO:0000256" key="1">
    <source>
        <dbReference type="SAM" id="MobiDB-lite"/>
    </source>
</evidence>
<dbReference type="Gene3D" id="2.30.30.40">
    <property type="entry name" value="SH3 Domains"/>
    <property type="match status" value="1"/>
</dbReference>